<dbReference type="Proteomes" id="UP000694865">
    <property type="component" value="Unplaced"/>
</dbReference>
<feature type="compositionally biased region" description="Basic and acidic residues" evidence="1">
    <location>
        <begin position="579"/>
        <end position="595"/>
    </location>
</feature>
<dbReference type="InterPro" id="IPR005312">
    <property type="entry name" value="DUF1759"/>
</dbReference>
<protein>
    <submittedName>
        <fullName evidence="4">Uncharacterized protein LOC102802789</fullName>
    </submittedName>
</protein>
<proteinExistence type="predicted"/>
<dbReference type="Pfam" id="PF17921">
    <property type="entry name" value="Integrase_H2C2"/>
    <property type="match status" value="1"/>
</dbReference>
<feature type="region of interest" description="Disordered" evidence="1">
    <location>
        <begin position="579"/>
        <end position="641"/>
    </location>
</feature>
<dbReference type="InterPro" id="IPR040676">
    <property type="entry name" value="DUF5641"/>
</dbReference>
<feature type="compositionally biased region" description="Basic and acidic residues" evidence="1">
    <location>
        <begin position="33"/>
        <end position="43"/>
    </location>
</feature>
<dbReference type="Pfam" id="PF03564">
    <property type="entry name" value="DUF1759"/>
    <property type="match status" value="1"/>
</dbReference>
<feature type="domain" description="Integrase catalytic" evidence="2">
    <location>
        <begin position="1800"/>
        <end position="1988"/>
    </location>
</feature>
<dbReference type="InterPro" id="IPR036397">
    <property type="entry name" value="RNaseH_sf"/>
</dbReference>
<dbReference type="SUPFAM" id="SSF53098">
    <property type="entry name" value="Ribonuclease H-like"/>
    <property type="match status" value="1"/>
</dbReference>
<name>A0ABM0MGJ4_SACKO</name>
<dbReference type="PROSITE" id="PS50994">
    <property type="entry name" value="INTEGRASE"/>
    <property type="match status" value="1"/>
</dbReference>
<dbReference type="GeneID" id="102802789"/>
<keyword evidence="3" id="KW-1185">Reference proteome</keyword>
<dbReference type="Gene3D" id="3.30.420.10">
    <property type="entry name" value="Ribonuclease H-like superfamily/Ribonuclease H"/>
    <property type="match status" value="1"/>
</dbReference>
<dbReference type="PANTHER" id="PTHR47331">
    <property type="entry name" value="PHD-TYPE DOMAIN-CONTAINING PROTEIN"/>
    <property type="match status" value="1"/>
</dbReference>
<gene>
    <name evidence="4" type="primary">LOC102802789</name>
</gene>
<feature type="compositionally biased region" description="Basic and acidic residues" evidence="1">
    <location>
        <begin position="716"/>
        <end position="728"/>
    </location>
</feature>
<dbReference type="PANTHER" id="PTHR47331:SF1">
    <property type="entry name" value="GAG-LIKE PROTEIN"/>
    <property type="match status" value="1"/>
</dbReference>
<dbReference type="InterPro" id="IPR008042">
    <property type="entry name" value="Retrotrans_Pao"/>
</dbReference>
<dbReference type="CDD" id="cd01644">
    <property type="entry name" value="RT_pepA17"/>
    <property type="match status" value="1"/>
</dbReference>
<feature type="compositionally biased region" description="Polar residues" evidence="1">
    <location>
        <begin position="596"/>
        <end position="619"/>
    </location>
</feature>
<organism evidence="3 4">
    <name type="scientific">Saccoglossus kowalevskii</name>
    <name type="common">Acorn worm</name>
    <dbReference type="NCBI Taxonomy" id="10224"/>
    <lineage>
        <taxon>Eukaryota</taxon>
        <taxon>Metazoa</taxon>
        <taxon>Hemichordata</taxon>
        <taxon>Enteropneusta</taxon>
        <taxon>Harrimaniidae</taxon>
        <taxon>Saccoglossus</taxon>
    </lineage>
</organism>
<dbReference type="Pfam" id="PF18701">
    <property type="entry name" value="DUF5641"/>
    <property type="match status" value="1"/>
</dbReference>
<dbReference type="InterPro" id="IPR001584">
    <property type="entry name" value="Integrase_cat-core"/>
</dbReference>
<evidence type="ECO:0000259" key="2">
    <source>
        <dbReference type="PROSITE" id="PS50994"/>
    </source>
</evidence>
<dbReference type="InterPro" id="IPR041588">
    <property type="entry name" value="Integrase_H2C2"/>
</dbReference>
<dbReference type="InterPro" id="IPR012337">
    <property type="entry name" value="RNaseH-like_sf"/>
</dbReference>
<reference evidence="4" key="1">
    <citation type="submission" date="2025-08" db="UniProtKB">
        <authorList>
            <consortium name="RefSeq"/>
        </authorList>
    </citation>
    <scope>IDENTIFICATION</scope>
    <source>
        <tissue evidence="4">Testes</tissue>
    </source>
</reference>
<dbReference type="SUPFAM" id="SSF56672">
    <property type="entry name" value="DNA/RNA polymerases"/>
    <property type="match status" value="1"/>
</dbReference>
<feature type="region of interest" description="Disordered" evidence="1">
    <location>
        <begin position="716"/>
        <end position="738"/>
    </location>
</feature>
<evidence type="ECO:0000313" key="4">
    <source>
        <dbReference type="RefSeq" id="XP_006819135.1"/>
    </source>
</evidence>
<evidence type="ECO:0000313" key="3">
    <source>
        <dbReference type="Proteomes" id="UP000694865"/>
    </source>
</evidence>
<evidence type="ECO:0000256" key="1">
    <source>
        <dbReference type="SAM" id="MobiDB-lite"/>
    </source>
</evidence>
<feature type="region of interest" description="Disordered" evidence="1">
    <location>
        <begin position="22"/>
        <end position="43"/>
    </location>
</feature>
<dbReference type="InterPro" id="IPR043502">
    <property type="entry name" value="DNA/RNA_pol_sf"/>
</dbReference>
<dbReference type="Gene3D" id="1.10.340.70">
    <property type="match status" value="1"/>
</dbReference>
<sequence>MDHRYTDPNLSMRSFIKETLGAQGSARKGSHMSSDHSDVRRSTRIKIPTDKGFEYAMEINRKKLKSLCTQLHAMTDQILGQMETPTDVNVVRKKYTAWMEVYEEFLDTHDAYVKYLSGQEQWEFQSSWFEKHERAFHSFNHKVSDWISKQDSQSRKTHGISPEDSVSSVGTYTRNRLGRYQSSVASSRSSSLSAARLKEEQRKAELLARVAALDQCKKLEIERIQQEEAKIALKLREEKLALETEMAIAEAKTKVLDKFELSGYDQQSRDYIPYRHQVIKQEQYDSRCQDNVCIDEQPAKDWKHDESQPVVKAPALDRGEFISCDRRVDERSANSMHYARGDSVHNNCGPGFAGSVHDMRRVGGLRSDSDSGSLVSNHKSSDEVILAVVRELKKPQSDINKFSGNPMQYRKFMRQFTSRVVANTSNAEELMNYLELYTVGEANKIVTGYGNLSPEQGYPAARRELEERYGDNEVIANSYVEEALRWPSIKAHDVKALDAFSIFLQECEYAVKSIDAVKIIQFPQNMASLVKKLPSSLQEKWRGVVQGIKERGDIVEFGVLVKFIKKEAKKVNDPIYGKDALRTDHEEGKNKDGNQRRQQSRASKASFATVTDAQQNTQKQDPKETSCYKENEKSATDVQQARKPQDKPCIYCDGTSHAMEACRLLAAQSHDDRISFLKSKGLCFGCLKIGHQKKYCRFKETCVHCKRLHPTLLHIKEKDKSQNGDRRNGGNSKVEPGPVSAWASMASKEQCYMGAGDGECTMTIVPVKIRVKHSSRAIETYAFLDPGSSINFCTESLVRKLGLSGRKVKITLATMGVPHAMNTYIVHGLEVCDLQCKNAIDLPKVYTKDKMPVSRHYIPTQDDISHWSHLQGVHVPQINADVGLLIGNAIPDAYTPLEIVTGPQGSPHASRTRLGWTLWNVVRGEDNREQGSYTVNRADIIAVQESEELKQLDLMVRSSINFDFPERAVDDKREPSQEDKMFTMKVNESISHVNGHYQISLPFRDDDVKLPNNKEYATKRLKGIEKKLRKYPEFYMDYTAFMESIISKGYAVKVHEDKLGRSDGKVWYVPHHGVYHPRKPGKIRVVFDCAARFQGTALNDHLLQGPDLTNNLLGVLLRFRQEPVALMADIEAMFHQVWIPKGDCDCLRFLWWPNGDLDRQPEVYAMTVHLFGAVSSPSCANTALQRTAEDNKNFFGADVVNTVLRNFYVDDCLKSVESETKAISLVHDLRDLCQRGGFNLTKWMSNSRVVLESIQTEERSKEVKQLNLDYDDLPVERALGVFWLVEPDMLGFKIIVQDRPTTRRGILSIVSSIYDPLGLVSPFILPARILLQSLWQQGSGWDRPIEGAGLQVWHKWLSGLPKLESFSVARCYKPKHFGEVLSCQVHNFSDASEQGYGMVSYLRLVNKRGEIHCSILLGKSRVAPLKKVTIPRMELTAATLSVRMNDKLKRELDYNIDKSYFWTDSMSVLRYITNETTRFHTFVSNRVSTIREGSEVSQWRYINTKLNPADDASRGLIITDFIKCKRWVTGPDFLWSPESEWPENQVVLERIHDEDPEVKKLSNVVLIDEQSSFMSSLISRFSSWMSLKRTVGWILTGKRNLQHWANLRKQVRESISADVDPKKQEQLVDDKMRKMRSRVNLKSASLDIDTLQEAERCIVTYVQRSHFQDELDILLKGLHSKTRMTVKQTSRVYKLDPILEDGLIRVGGRLHRAALSDDEKHPIIIPKDSPVANLILQDVHKTVGHLGRNSMLAKLRQHFWILCANTIIRRIISKCVICRRYRAKAGEQKMASLPVDRLTPDEPPFTRSGVDYFGPILVKRARSVIKRYGVVFTCLATRAIHLEVAHSLTTDSCINALRRFMARRGQVKIVRSDNGTNLVGANHELRDEINRWNHSRISGTLQQSNIRWEFNPPAGSHFGGVWERQVRTVRKVLFGLLKEQVIHLDDEGLATLFCEVENIINSRPITQLSDDPNDLEPLTPNHLLLLQSNQSLPPGVFQSHDNYVRRRWRQIQYLADMFWKRWLREYLPMLQERQKWLKPRRNLAVDDIVLVVDNSSPRNSWPMGRVIEVMRDRNDLVRVAKVKTSSNVLERPIDKLCIILEADVVCGGT</sequence>
<accession>A0ABM0MGJ4</accession>
<dbReference type="RefSeq" id="XP_006819135.1">
    <property type="nucleotide sequence ID" value="XM_006819072.1"/>
</dbReference>
<feature type="compositionally biased region" description="Basic and acidic residues" evidence="1">
    <location>
        <begin position="620"/>
        <end position="635"/>
    </location>
</feature>
<feature type="region of interest" description="Disordered" evidence="1">
    <location>
        <begin position="150"/>
        <end position="169"/>
    </location>
</feature>
<dbReference type="Pfam" id="PF05380">
    <property type="entry name" value="Peptidase_A17"/>
    <property type="match status" value="1"/>
</dbReference>